<gene>
    <name evidence="1" type="ORF">BpHYR1_030335</name>
</gene>
<proteinExistence type="predicted"/>
<dbReference type="AlphaFoldDB" id="A0A3M7P413"/>
<feature type="non-terminal residue" evidence="1">
    <location>
        <position position="1"/>
    </location>
</feature>
<accession>A0A3M7P413</accession>
<sequence>FDEKFNFANWDPNEGAMVHLVDLKNKNLDDDFNNENTIDAESLFGSLNESQYVPESEISPDELGGEIELVEHF</sequence>
<evidence type="ECO:0000313" key="1">
    <source>
        <dbReference type="EMBL" id="RMZ93424.1"/>
    </source>
</evidence>
<keyword evidence="2" id="KW-1185">Reference proteome</keyword>
<dbReference type="Proteomes" id="UP000276133">
    <property type="component" value="Unassembled WGS sequence"/>
</dbReference>
<evidence type="ECO:0000313" key="2">
    <source>
        <dbReference type="Proteomes" id="UP000276133"/>
    </source>
</evidence>
<dbReference type="EMBL" id="REGN01013824">
    <property type="protein sequence ID" value="RMZ93424.1"/>
    <property type="molecule type" value="Genomic_DNA"/>
</dbReference>
<protein>
    <submittedName>
        <fullName evidence="1">Uncharacterized protein</fullName>
    </submittedName>
</protein>
<reference evidence="1 2" key="1">
    <citation type="journal article" date="2018" name="Sci. Rep.">
        <title>Genomic signatures of local adaptation to the degree of environmental predictability in rotifers.</title>
        <authorList>
            <person name="Franch-Gras L."/>
            <person name="Hahn C."/>
            <person name="Garcia-Roger E.M."/>
            <person name="Carmona M.J."/>
            <person name="Serra M."/>
            <person name="Gomez A."/>
        </authorList>
    </citation>
    <scope>NUCLEOTIDE SEQUENCE [LARGE SCALE GENOMIC DNA]</scope>
    <source>
        <strain evidence="1">HYR1</strain>
    </source>
</reference>
<organism evidence="1 2">
    <name type="scientific">Brachionus plicatilis</name>
    <name type="common">Marine rotifer</name>
    <name type="synonym">Brachionus muelleri</name>
    <dbReference type="NCBI Taxonomy" id="10195"/>
    <lineage>
        <taxon>Eukaryota</taxon>
        <taxon>Metazoa</taxon>
        <taxon>Spiralia</taxon>
        <taxon>Gnathifera</taxon>
        <taxon>Rotifera</taxon>
        <taxon>Eurotatoria</taxon>
        <taxon>Monogononta</taxon>
        <taxon>Pseudotrocha</taxon>
        <taxon>Ploima</taxon>
        <taxon>Brachionidae</taxon>
        <taxon>Brachionus</taxon>
    </lineage>
</organism>
<comment type="caution">
    <text evidence="1">The sequence shown here is derived from an EMBL/GenBank/DDBJ whole genome shotgun (WGS) entry which is preliminary data.</text>
</comment>
<name>A0A3M7P413_BRAPC</name>